<feature type="region of interest" description="Disordered" evidence="7">
    <location>
        <begin position="202"/>
        <end position="226"/>
    </location>
</feature>
<accession>A0A8X6YTF5</accession>
<keyword evidence="10" id="KW-1185">Reference proteome</keyword>
<dbReference type="Pfam" id="PF00412">
    <property type="entry name" value="LIM"/>
    <property type="match status" value="3"/>
</dbReference>
<dbReference type="SUPFAM" id="SSF57716">
    <property type="entry name" value="Glucocorticoid receptor-like (DNA-binding domain)"/>
    <property type="match status" value="3"/>
</dbReference>
<dbReference type="GO" id="GO:0005912">
    <property type="term" value="C:adherens junction"/>
    <property type="evidence" value="ECO:0007669"/>
    <property type="project" value="TreeGrafter"/>
</dbReference>
<dbReference type="Gene3D" id="2.10.110.10">
    <property type="entry name" value="Cysteine Rich Protein"/>
    <property type="match status" value="3"/>
</dbReference>
<dbReference type="GO" id="GO:0000932">
    <property type="term" value="C:P-body"/>
    <property type="evidence" value="ECO:0007669"/>
    <property type="project" value="TreeGrafter"/>
</dbReference>
<dbReference type="FunFam" id="2.10.110.10:FF:000036">
    <property type="entry name" value="LIM domain-containing protein 1"/>
    <property type="match status" value="1"/>
</dbReference>
<evidence type="ECO:0000313" key="9">
    <source>
        <dbReference type="EMBL" id="GFY78926.1"/>
    </source>
</evidence>
<feature type="domain" description="LIM zinc-binding" evidence="8">
    <location>
        <begin position="720"/>
        <end position="786"/>
    </location>
</feature>
<comment type="caution">
    <text evidence="9">The sequence shown here is derived from an EMBL/GenBank/DDBJ whole genome shotgun (WGS) entry which is preliminary data.</text>
</comment>
<dbReference type="AlphaFoldDB" id="A0A8X6YTF5"/>
<gene>
    <name evidence="9" type="primary">jub</name>
    <name evidence="9" type="ORF">TNIN_351801</name>
</gene>
<dbReference type="OrthoDB" id="25414at2759"/>
<dbReference type="GO" id="GO:0005667">
    <property type="term" value="C:transcription regulator complex"/>
    <property type="evidence" value="ECO:0007669"/>
    <property type="project" value="TreeGrafter"/>
</dbReference>
<evidence type="ECO:0000256" key="1">
    <source>
        <dbReference type="ARBA" id="ARBA00009611"/>
    </source>
</evidence>
<sequence>MDVYDEDLEEDASRILKDLSLFEVPSRECFSANSTTLKKSETSAGEDFEKKRELYANLNLESHPNLHANKSYSNVTPESYYAKIRPKQLSAHHAYGSDNLSIRSNKTALDPRAVQVSNAAYLSSMKQSDISNSLLHSNRSLGAIESLVKAGQNVKIKDPPAYSKIDRASVIAAAKFPTPKQPLPVTNSSLNVSLSNGLHKATLSGSTSSVNKSYLQNSGSPRTSYTGPIYENLSSIRNANSILPETIPKINTSTVPQEIMHLSRPNSSLDSKNPNTCIGVVPKPPPPYPYSNAPEPPIYANLQELSLKPHIPLTNSGISFSNNISSSVNQVAALSYPYVSTTSYSPVNNITHVSSSIKDYPLVSAGYSCQPVSATNVYQVSSGTTSQYQQATVPVNNIMYSQNKSSPSTTNHLINNYLGSSAVNLALHQSNLSNSFTPIQNKQLSHQSLSPSLINSTHSLISNQNLQSINPSLVGSTHSLISNHSYVKPVPNSCHSREPSVLAKMQLPKPAHSQILTSMMTPKSVSTGKLPPPPPYPGTGFKPNTLNSKTLLPYNVTPPRQKGPTEAEKKIEALTKQIEDEMETNPEGEFFGICHTCGEKVTGAGQACQAMGNLYHTNCFICCSCGRALRGKAFYNVHGKVYCEEDYLYSGFQQTAEKCGVCGHLIMDMILQAMGKSYHPGCFRCCICNECLDGVPFTIDMENKIYCVNDYHKMYAPKCSACGHAITPVEGTDETVRVVSMDKDFHVDCYVCEDCGLQLTDEPDKRCYPLDCHLLCQECHVHRLEVMSNSSVCDSVNKIM</sequence>
<evidence type="ECO:0000256" key="2">
    <source>
        <dbReference type="ARBA" id="ARBA00022723"/>
    </source>
</evidence>
<dbReference type="GO" id="GO:0003714">
    <property type="term" value="F:transcription corepressor activity"/>
    <property type="evidence" value="ECO:0007669"/>
    <property type="project" value="TreeGrafter"/>
</dbReference>
<dbReference type="GO" id="GO:0007010">
    <property type="term" value="P:cytoskeleton organization"/>
    <property type="evidence" value="ECO:0007669"/>
    <property type="project" value="TreeGrafter"/>
</dbReference>
<dbReference type="FunFam" id="2.10.110.10:FF:000037">
    <property type="entry name" value="LIM domain-containing protein 1"/>
    <property type="match status" value="1"/>
</dbReference>
<evidence type="ECO:0000256" key="3">
    <source>
        <dbReference type="ARBA" id="ARBA00022737"/>
    </source>
</evidence>
<keyword evidence="5 6" id="KW-0440">LIM domain</keyword>
<dbReference type="PANTHER" id="PTHR24219:SF4">
    <property type="entry name" value="LIM DOMAIN-CONTAINING PROTEIN JUB"/>
    <property type="match status" value="1"/>
</dbReference>
<dbReference type="GO" id="GO:0005634">
    <property type="term" value="C:nucleus"/>
    <property type="evidence" value="ECO:0007669"/>
    <property type="project" value="TreeGrafter"/>
</dbReference>
<evidence type="ECO:0000256" key="4">
    <source>
        <dbReference type="ARBA" id="ARBA00022833"/>
    </source>
</evidence>
<evidence type="ECO:0000256" key="5">
    <source>
        <dbReference type="ARBA" id="ARBA00023038"/>
    </source>
</evidence>
<feature type="domain" description="LIM zinc-binding" evidence="8">
    <location>
        <begin position="592"/>
        <end position="653"/>
    </location>
</feature>
<evidence type="ECO:0000313" key="10">
    <source>
        <dbReference type="Proteomes" id="UP000886998"/>
    </source>
</evidence>
<dbReference type="GO" id="GO:0001666">
    <property type="term" value="P:response to hypoxia"/>
    <property type="evidence" value="ECO:0007669"/>
    <property type="project" value="TreeGrafter"/>
</dbReference>
<dbReference type="InterPro" id="IPR047245">
    <property type="entry name" value="Ajuba-like_LIM1"/>
</dbReference>
<feature type="compositionally biased region" description="Polar residues" evidence="7">
    <location>
        <begin position="203"/>
        <end position="226"/>
    </location>
</feature>
<organism evidence="9 10">
    <name type="scientific">Trichonephila inaurata madagascariensis</name>
    <dbReference type="NCBI Taxonomy" id="2747483"/>
    <lineage>
        <taxon>Eukaryota</taxon>
        <taxon>Metazoa</taxon>
        <taxon>Ecdysozoa</taxon>
        <taxon>Arthropoda</taxon>
        <taxon>Chelicerata</taxon>
        <taxon>Arachnida</taxon>
        <taxon>Araneae</taxon>
        <taxon>Araneomorphae</taxon>
        <taxon>Entelegynae</taxon>
        <taxon>Araneoidea</taxon>
        <taxon>Nephilidae</taxon>
        <taxon>Trichonephila</taxon>
        <taxon>Trichonephila inaurata</taxon>
    </lineage>
</organism>
<keyword evidence="4 6" id="KW-0862">Zinc</keyword>
<dbReference type="InterPro" id="IPR047248">
    <property type="entry name" value="Ajuba-like_LIM3"/>
</dbReference>
<dbReference type="EMBL" id="BMAV01023282">
    <property type="protein sequence ID" value="GFY78926.1"/>
    <property type="molecule type" value="Genomic_DNA"/>
</dbReference>
<feature type="domain" description="LIM zinc-binding" evidence="8">
    <location>
        <begin position="657"/>
        <end position="717"/>
    </location>
</feature>
<dbReference type="GO" id="GO:0035331">
    <property type="term" value="P:negative regulation of hippo signaling"/>
    <property type="evidence" value="ECO:0007669"/>
    <property type="project" value="TreeGrafter"/>
</dbReference>
<dbReference type="SMART" id="SM00132">
    <property type="entry name" value="LIM"/>
    <property type="match status" value="3"/>
</dbReference>
<feature type="region of interest" description="Disordered" evidence="7">
    <location>
        <begin position="547"/>
        <end position="567"/>
    </location>
</feature>
<dbReference type="InterPro" id="IPR047247">
    <property type="entry name" value="Ajuba-like_LIM2"/>
</dbReference>
<keyword evidence="3" id="KW-0677">Repeat</keyword>
<proteinExistence type="inferred from homology"/>
<reference evidence="9" key="1">
    <citation type="submission" date="2020-08" db="EMBL/GenBank/DDBJ databases">
        <title>Multicomponent nature underlies the extraordinary mechanical properties of spider dragline silk.</title>
        <authorList>
            <person name="Kono N."/>
            <person name="Nakamura H."/>
            <person name="Mori M."/>
            <person name="Yoshida Y."/>
            <person name="Ohtoshi R."/>
            <person name="Malay A.D."/>
            <person name="Moran D.A.P."/>
            <person name="Tomita M."/>
            <person name="Numata K."/>
            <person name="Arakawa K."/>
        </authorList>
    </citation>
    <scope>NUCLEOTIDE SEQUENCE</scope>
</reference>
<evidence type="ECO:0000256" key="7">
    <source>
        <dbReference type="SAM" id="MobiDB-lite"/>
    </source>
</evidence>
<dbReference type="GO" id="GO:0046872">
    <property type="term" value="F:metal ion binding"/>
    <property type="evidence" value="ECO:0007669"/>
    <property type="project" value="UniProtKB-KW"/>
</dbReference>
<dbReference type="CDD" id="cd09355">
    <property type="entry name" value="LIM2_Ajuba_like"/>
    <property type="match status" value="1"/>
</dbReference>
<dbReference type="Proteomes" id="UP000886998">
    <property type="component" value="Unassembled WGS sequence"/>
</dbReference>
<dbReference type="PANTHER" id="PTHR24219">
    <property type="entry name" value="LIM DOMAIN-CONTAINING PROTEIN JUB"/>
    <property type="match status" value="1"/>
</dbReference>
<comment type="similarity">
    <text evidence="1">Belongs to the zyxin/ajuba family.</text>
</comment>
<dbReference type="PROSITE" id="PS00478">
    <property type="entry name" value="LIM_DOMAIN_1"/>
    <property type="match status" value="1"/>
</dbReference>
<keyword evidence="2 6" id="KW-0479">Metal-binding</keyword>
<protein>
    <submittedName>
        <fullName evidence="9">LIM domain-containing protein jub</fullName>
    </submittedName>
</protein>
<dbReference type="CDD" id="cd09352">
    <property type="entry name" value="LIM1_Ajuba_like"/>
    <property type="match status" value="1"/>
</dbReference>
<dbReference type="PROSITE" id="PS50023">
    <property type="entry name" value="LIM_DOMAIN_2"/>
    <property type="match status" value="3"/>
</dbReference>
<dbReference type="InterPro" id="IPR001781">
    <property type="entry name" value="Znf_LIM"/>
</dbReference>
<dbReference type="CDD" id="cd09438">
    <property type="entry name" value="LIM3_Ajuba_like"/>
    <property type="match status" value="1"/>
</dbReference>
<dbReference type="InterPro" id="IPR047172">
    <property type="entry name" value="Ajuba-like"/>
</dbReference>
<evidence type="ECO:0000259" key="8">
    <source>
        <dbReference type="PROSITE" id="PS50023"/>
    </source>
</evidence>
<evidence type="ECO:0000256" key="6">
    <source>
        <dbReference type="PROSITE-ProRule" id="PRU00125"/>
    </source>
</evidence>
<dbReference type="FunFam" id="2.10.110.10:FF:000028">
    <property type="entry name" value="LIM domain-containing protein 1"/>
    <property type="match status" value="1"/>
</dbReference>
<name>A0A8X6YTF5_9ARAC</name>